<gene>
    <name evidence="1" type="ORF">BGP84_12985</name>
</gene>
<dbReference type="Proteomes" id="UP000237230">
    <property type="component" value="Unassembled WGS sequence"/>
</dbReference>
<dbReference type="AlphaFoldDB" id="A0A2S3X4S6"/>
<dbReference type="EMBL" id="MINH01000019">
    <property type="protein sequence ID" value="POG10591.1"/>
    <property type="molecule type" value="Genomic_DNA"/>
</dbReference>
<protein>
    <submittedName>
        <fullName evidence="1">Uncharacterized protein</fullName>
    </submittedName>
</protein>
<reference evidence="1 2" key="1">
    <citation type="submission" date="2016-08" db="EMBL/GenBank/DDBJ databases">
        <authorList>
            <person name="Seilhamer J.J."/>
        </authorList>
    </citation>
    <scope>NUCLEOTIDE SEQUENCE [LARGE SCALE GENOMIC DNA]</scope>
    <source>
        <strain evidence="1 2">KH-21-114</strain>
    </source>
</reference>
<accession>A0A2S3X4S6</accession>
<name>A0A2S3X4S6_PSEPU</name>
<proteinExistence type="predicted"/>
<evidence type="ECO:0000313" key="2">
    <source>
        <dbReference type="Proteomes" id="UP000237230"/>
    </source>
</evidence>
<sequence length="82" mass="8829">MALIFIATGSAKFQISAKALNMVVVRAGYGFEKAAVGEPSQASPFAARFTCKRLAVGQPRSLNTHIIFAASTLSRQNTHQLY</sequence>
<evidence type="ECO:0000313" key="1">
    <source>
        <dbReference type="EMBL" id="POG10591.1"/>
    </source>
</evidence>
<organism evidence="1 2">
    <name type="scientific">Pseudomonas putida</name>
    <name type="common">Arthrobacter siderocapsulatus</name>
    <dbReference type="NCBI Taxonomy" id="303"/>
    <lineage>
        <taxon>Bacteria</taxon>
        <taxon>Pseudomonadati</taxon>
        <taxon>Pseudomonadota</taxon>
        <taxon>Gammaproteobacteria</taxon>
        <taxon>Pseudomonadales</taxon>
        <taxon>Pseudomonadaceae</taxon>
        <taxon>Pseudomonas</taxon>
    </lineage>
</organism>
<reference evidence="1 2" key="2">
    <citation type="submission" date="2018-03" db="EMBL/GenBank/DDBJ databases">
        <title>Draft genome of Pseudomonas putida strain KH-21-114.</title>
        <authorList>
            <person name="Yoshizawa S."/>
            <person name="Khan N.H."/>
            <person name="Nishimura M."/>
            <person name="Chiura H.X."/>
            <person name="Ogura Y."/>
            <person name="Hayashi T."/>
            <person name="Kogure K."/>
        </authorList>
    </citation>
    <scope>NUCLEOTIDE SEQUENCE [LARGE SCALE GENOMIC DNA]</scope>
    <source>
        <strain evidence="1 2">KH-21-114</strain>
    </source>
</reference>
<comment type="caution">
    <text evidence="1">The sequence shown here is derived from an EMBL/GenBank/DDBJ whole genome shotgun (WGS) entry which is preliminary data.</text>
</comment>